<dbReference type="InterPro" id="IPR001537">
    <property type="entry name" value="SpoU_MeTrfase"/>
</dbReference>
<name>A0ABV9Y6A5_9PSEU</name>
<dbReference type="Pfam" id="PF00588">
    <property type="entry name" value="SpoU_methylase"/>
    <property type="match status" value="1"/>
</dbReference>
<dbReference type="SUPFAM" id="SSF75217">
    <property type="entry name" value="alpha/beta knot"/>
    <property type="match status" value="1"/>
</dbReference>
<accession>A0ABV9Y6A5</accession>
<evidence type="ECO:0000256" key="3">
    <source>
        <dbReference type="SAM" id="MobiDB-lite"/>
    </source>
</evidence>
<dbReference type="CDD" id="cd18095">
    <property type="entry name" value="SpoU-like_rRNA-MTase"/>
    <property type="match status" value="1"/>
</dbReference>
<dbReference type="EMBL" id="JBHSJB010000023">
    <property type="protein sequence ID" value="MFC5056879.1"/>
    <property type="molecule type" value="Genomic_DNA"/>
</dbReference>
<dbReference type="Gene3D" id="3.40.1280.10">
    <property type="match status" value="1"/>
</dbReference>
<keyword evidence="6" id="KW-1185">Reference proteome</keyword>
<sequence>MARSFETGGVVGGQVVLEGFHAVKHALRFGARVRSVVVLDLERALGLARSHAPDVVGEFERRAEVVDAGEFARRIGRSHPTGVAGIAERPAEQAGHAGPAGQPEQAGHAGRAGAAERVAGAPLVLLDNPRNLGNFGAVIRVAAGLGAGGVVSLGDVDPWHPTVLRGSAGLHFALPVRRLGGVDEVEGRVVAFDAGGADLRDQRIPDDAVLAFGSERHGLSDAVRARADLVVSLPMRPLVSSYNLTTSVAMALYHWELFRRPR</sequence>
<dbReference type="GO" id="GO:0032259">
    <property type="term" value="P:methylation"/>
    <property type="evidence" value="ECO:0007669"/>
    <property type="project" value="UniProtKB-KW"/>
</dbReference>
<reference evidence="6" key="1">
    <citation type="journal article" date="2019" name="Int. J. Syst. Evol. Microbiol.">
        <title>The Global Catalogue of Microorganisms (GCM) 10K type strain sequencing project: providing services to taxonomists for standard genome sequencing and annotation.</title>
        <authorList>
            <consortium name="The Broad Institute Genomics Platform"/>
            <consortium name="The Broad Institute Genome Sequencing Center for Infectious Disease"/>
            <person name="Wu L."/>
            <person name="Ma J."/>
        </authorList>
    </citation>
    <scope>NUCLEOTIDE SEQUENCE [LARGE SCALE GENOMIC DNA]</scope>
    <source>
        <strain evidence="6">KCTC 12848</strain>
    </source>
</reference>
<proteinExistence type="predicted"/>
<dbReference type="PANTHER" id="PTHR43191:SF2">
    <property type="entry name" value="RRNA METHYLTRANSFERASE 3, MITOCHONDRIAL"/>
    <property type="match status" value="1"/>
</dbReference>
<evidence type="ECO:0000259" key="4">
    <source>
        <dbReference type="Pfam" id="PF00588"/>
    </source>
</evidence>
<feature type="region of interest" description="Disordered" evidence="3">
    <location>
        <begin position="90"/>
        <end position="113"/>
    </location>
</feature>
<evidence type="ECO:0000313" key="6">
    <source>
        <dbReference type="Proteomes" id="UP001595833"/>
    </source>
</evidence>
<protein>
    <submittedName>
        <fullName evidence="5">TrmH family RNA methyltransferase</fullName>
    </submittedName>
</protein>
<evidence type="ECO:0000313" key="5">
    <source>
        <dbReference type="EMBL" id="MFC5056879.1"/>
    </source>
</evidence>
<dbReference type="InterPro" id="IPR029028">
    <property type="entry name" value="Alpha/beta_knot_MTases"/>
</dbReference>
<dbReference type="InterPro" id="IPR051259">
    <property type="entry name" value="rRNA_Methyltransferase"/>
</dbReference>
<dbReference type="InterPro" id="IPR029026">
    <property type="entry name" value="tRNA_m1G_MTases_N"/>
</dbReference>
<dbReference type="RefSeq" id="WP_344034619.1">
    <property type="nucleotide sequence ID" value="NZ_BAAAKE010000001.1"/>
</dbReference>
<keyword evidence="1 5" id="KW-0489">Methyltransferase</keyword>
<gene>
    <name evidence="5" type="ORF">ACFPFM_24430</name>
</gene>
<evidence type="ECO:0000256" key="1">
    <source>
        <dbReference type="ARBA" id="ARBA00022603"/>
    </source>
</evidence>
<evidence type="ECO:0000256" key="2">
    <source>
        <dbReference type="ARBA" id="ARBA00022679"/>
    </source>
</evidence>
<dbReference type="PANTHER" id="PTHR43191">
    <property type="entry name" value="RRNA METHYLTRANSFERASE 3"/>
    <property type="match status" value="1"/>
</dbReference>
<feature type="domain" description="tRNA/rRNA methyltransferase SpoU type" evidence="4">
    <location>
        <begin position="123"/>
        <end position="253"/>
    </location>
</feature>
<dbReference type="Proteomes" id="UP001595833">
    <property type="component" value="Unassembled WGS sequence"/>
</dbReference>
<comment type="caution">
    <text evidence="5">The sequence shown here is derived from an EMBL/GenBank/DDBJ whole genome shotgun (WGS) entry which is preliminary data.</text>
</comment>
<organism evidence="5 6">
    <name type="scientific">Saccharothrix xinjiangensis</name>
    <dbReference type="NCBI Taxonomy" id="204798"/>
    <lineage>
        <taxon>Bacteria</taxon>
        <taxon>Bacillati</taxon>
        <taxon>Actinomycetota</taxon>
        <taxon>Actinomycetes</taxon>
        <taxon>Pseudonocardiales</taxon>
        <taxon>Pseudonocardiaceae</taxon>
        <taxon>Saccharothrix</taxon>
    </lineage>
</organism>
<dbReference type="GO" id="GO:0008168">
    <property type="term" value="F:methyltransferase activity"/>
    <property type="evidence" value="ECO:0007669"/>
    <property type="project" value="UniProtKB-KW"/>
</dbReference>
<keyword evidence="2" id="KW-0808">Transferase</keyword>